<accession>A0ABW2XCY1</accession>
<evidence type="ECO:0000313" key="3">
    <source>
        <dbReference type="EMBL" id="MFD0629663.1"/>
    </source>
</evidence>
<keyword evidence="1" id="KW-0812">Transmembrane</keyword>
<proteinExistence type="predicted"/>
<reference evidence="3" key="3">
    <citation type="submission" date="2024-09" db="EMBL/GenBank/DDBJ databases">
        <authorList>
            <person name="Sun Q."/>
            <person name="Mori K."/>
        </authorList>
    </citation>
    <scope>NUCLEOTIDE SEQUENCE</scope>
    <source>
        <strain evidence="3">JCM 12607</strain>
    </source>
</reference>
<evidence type="ECO:0000256" key="1">
    <source>
        <dbReference type="SAM" id="Phobius"/>
    </source>
</evidence>
<keyword evidence="1" id="KW-0472">Membrane</keyword>
<reference evidence="3" key="1">
    <citation type="journal article" date="2014" name="Int. J. Syst. Evol. Microbiol.">
        <title>Complete genome of a new Firmicutes species belonging to the dominant human colonic microbiota ('Ruminococcus bicirculans') reveals two chromosomes and a selective capacity to utilize plant glucans.</title>
        <authorList>
            <consortium name="NISC Comparative Sequencing Program"/>
            <person name="Wegmann U."/>
            <person name="Louis P."/>
            <person name="Goesmann A."/>
            <person name="Henrissat B."/>
            <person name="Duncan S.H."/>
            <person name="Flint H.J."/>
        </authorList>
    </citation>
    <scope>NUCLEOTIDE SEQUENCE</scope>
    <source>
        <strain evidence="3">JCM 12607</strain>
    </source>
</reference>
<organism evidence="3 4">
    <name type="scientific">Streptomyces sanglieri</name>
    <dbReference type="NCBI Taxonomy" id="193460"/>
    <lineage>
        <taxon>Bacteria</taxon>
        <taxon>Bacillati</taxon>
        <taxon>Actinomycetota</taxon>
        <taxon>Actinomycetes</taxon>
        <taxon>Kitasatosporales</taxon>
        <taxon>Streptomycetaceae</taxon>
        <taxon>Streptomyces</taxon>
    </lineage>
</organism>
<comment type="caution">
    <text evidence="3">The sequence shown here is derived from an EMBL/GenBank/DDBJ whole genome shotgun (WGS) entry which is preliminary data.</text>
</comment>
<sequence length="44" mass="4716">MQEKYRGLFIAASLTGIAGLATGGILLWVYTSWWVGGTPCSSPR</sequence>
<evidence type="ECO:0000313" key="2">
    <source>
        <dbReference type="EMBL" id="MFD0621836.1"/>
    </source>
</evidence>
<evidence type="ECO:0000313" key="4">
    <source>
        <dbReference type="Proteomes" id="UP001596915"/>
    </source>
</evidence>
<gene>
    <name evidence="2" type="ORF">ACFQ2K_02520</name>
    <name evidence="3" type="ORF">ACFQ2K_50715</name>
</gene>
<feature type="transmembrane region" description="Helical" evidence="1">
    <location>
        <begin position="7"/>
        <end position="30"/>
    </location>
</feature>
<name>A0ABW2XCY1_9ACTN</name>
<dbReference type="EMBL" id="JBHTGL010000004">
    <property type="protein sequence ID" value="MFD0621836.1"/>
    <property type="molecule type" value="Genomic_DNA"/>
</dbReference>
<keyword evidence="1" id="KW-1133">Transmembrane helix</keyword>
<dbReference type="EMBL" id="JBHTGL010000008">
    <property type="protein sequence ID" value="MFD0629663.1"/>
    <property type="molecule type" value="Genomic_DNA"/>
</dbReference>
<reference evidence="4" key="2">
    <citation type="journal article" date="2019" name="Int. J. Syst. Evol. Microbiol.">
        <title>The Global Catalogue of Microorganisms (GCM) 10K type strain sequencing project: providing services to taxonomists for standard genome sequencing and annotation.</title>
        <authorList>
            <consortium name="The Broad Institute Genomics Platform"/>
            <consortium name="The Broad Institute Genome Sequencing Center for Infectious Disease"/>
            <person name="Wu L."/>
            <person name="Ma J."/>
        </authorList>
    </citation>
    <scope>NUCLEOTIDE SEQUENCE [LARGE SCALE GENOMIC DNA]</scope>
    <source>
        <strain evidence="4">JCM 12607</strain>
    </source>
</reference>
<dbReference type="Proteomes" id="UP001596915">
    <property type="component" value="Unassembled WGS sequence"/>
</dbReference>
<keyword evidence="4" id="KW-1185">Reference proteome</keyword>
<protein>
    <submittedName>
        <fullName evidence="3">Uncharacterized protein</fullName>
    </submittedName>
</protein>